<accession>A0AAV5KYB7</accession>
<evidence type="ECO:0000313" key="1">
    <source>
        <dbReference type="EMBL" id="GKV29980.1"/>
    </source>
</evidence>
<gene>
    <name evidence="1" type="ORF">SLEP1_g38852</name>
</gene>
<evidence type="ECO:0000313" key="2">
    <source>
        <dbReference type="Proteomes" id="UP001054252"/>
    </source>
</evidence>
<keyword evidence="2" id="KW-1185">Reference proteome</keyword>
<dbReference type="EMBL" id="BPVZ01000085">
    <property type="protein sequence ID" value="GKV29980.1"/>
    <property type="molecule type" value="Genomic_DNA"/>
</dbReference>
<comment type="caution">
    <text evidence="1">The sequence shown here is derived from an EMBL/GenBank/DDBJ whole genome shotgun (WGS) entry which is preliminary data.</text>
</comment>
<dbReference type="Proteomes" id="UP001054252">
    <property type="component" value="Unassembled WGS sequence"/>
</dbReference>
<proteinExistence type="predicted"/>
<organism evidence="1 2">
    <name type="scientific">Rubroshorea leprosula</name>
    <dbReference type="NCBI Taxonomy" id="152421"/>
    <lineage>
        <taxon>Eukaryota</taxon>
        <taxon>Viridiplantae</taxon>
        <taxon>Streptophyta</taxon>
        <taxon>Embryophyta</taxon>
        <taxon>Tracheophyta</taxon>
        <taxon>Spermatophyta</taxon>
        <taxon>Magnoliopsida</taxon>
        <taxon>eudicotyledons</taxon>
        <taxon>Gunneridae</taxon>
        <taxon>Pentapetalae</taxon>
        <taxon>rosids</taxon>
        <taxon>malvids</taxon>
        <taxon>Malvales</taxon>
        <taxon>Dipterocarpaceae</taxon>
        <taxon>Rubroshorea</taxon>
    </lineage>
</organism>
<reference evidence="1 2" key="1">
    <citation type="journal article" date="2021" name="Commun. Biol.">
        <title>The genome of Shorea leprosula (Dipterocarpaceae) highlights the ecological relevance of drought in aseasonal tropical rainforests.</title>
        <authorList>
            <person name="Ng K.K.S."/>
            <person name="Kobayashi M.J."/>
            <person name="Fawcett J.A."/>
            <person name="Hatakeyama M."/>
            <person name="Paape T."/>
            <person name="Ng C.H."/>
            <person name="Ang C.C."/>
            <person name="Tnah L.H."/>
            <person name="Lee C.T."/>
            <person name="Nishiyama T."/>
            <person name="Sese J."/>
            <person name="O'Brien M.J."/>
            <person name="Copetti D."/>
            <person name="Mohd Noor M.I."/>
            <person name="Ong R.C."/>
            <person name="Putra M."/>
            <person name="Sireger I.Z."/>
            <person name="Indrioko S."/>
            <person name="Kosugi Y."/>
            <person name="Izuno A."/>
            <person name="Isagi Y."/>
            <person name="Lee S.L."/>
            <person name="Shimizu K.K."/>
        </authorList>
    </citation>
    <scope>NUCLEOTIDE SEQUENCE [LARGE SCALE GENOMIC DNA]</scope>
    <source>
        <strain evidence="1">214</strain>
    </source>
</reference>
<dbReference type="AlphaFoldDB" id="A0AAV5KYB7"/>
<sequence length="98" mass="11300">MALPIEVTPSETLIYLHFYIFQKDQLELGALPLLEYYVLLKLISRIPYIMDFGNSWLCSVYIPIHRYMDLLAHYQVKAYLGGESPPFSAGQLEEEASI</sequence>
<name>A0AAV5KYB7_9ROSI</name>
<protein>
    <submittedName>
        <fullName evidence="1">Uncharacterized protein</fullName>
    </submittedName>
</protein>